<gene>
    <name evidence="1" type="ORF">SCF082_LOCUS25520</name>
</gene>
<keyword evidence="2" id="KW-1185">Reference proteome</keyword>
<comment type="caution">
    <text evidence="1">The sequence shown here is derived from an EMBL/GenBank/DDBJ whole genome shotgun (WGS) entry which is preliminary data.</text>
</comment>
<accession>A0ABP0M2W8</accession>
<proteinExistence type="predicted"/>
<feature type="non-terminal residue" evidence="1">
    <location>
        <position position="1"/>
    </location>
</feature>
<dbReference type="Proteomes" id="UP001642464">
    <property type="component" value="Unassembled WGS sequence"/>
</dbReference>
<organism evidence="1 2">
    <name type="scientific">Durusdinium trenchii</name>
    <dbReference type="NCBI Taxonomy" id="1381693"/>
    <lineage>
        <taxon>Eukaryota</taxon>
        <taxon>Sar</taxon>
        <taxon>Alveolata</taxon>
        <taxon>Dinophyceae</taxon>
        <taxon>Suessiales</taxon>
        <taxon>Symbiodiniaceae</taxon>
        <taxon>Durusdinium</taxon>
    </lineage>
</organism>
<protein>
    <submittedName>
        <fullName evidence="1">Uncharacterized protein</fullName>
    </submittedName>
</protein>
<evidence type="ECO:0000313" key="1">
    <source>
        <dbReference type="EMBL" id="CAK9045092.1"/>
    </source>
</evidence>
<evidence type="ECO:0000313" key="2">
    <source>
        <dbReference type="Proteomes" id="UP001642464"/>
    </source>
</evidence>
<name>A0ABP0M2W8_9DINO</name>
<sequence length="145" mass="16307">VPSTFLLGDGLLILDERLEKLLLIPKPNETKRDAAAREGELYDESVAELKSYLRRNPRRRPAPAAIEDQDAVLEFMPSETEPDEDDSGHGEILDKLEDFRPLRLPRNKNVDLVEHYIGSKGVSRIKGSAKLKVWEGLGEAEIATF</sequence>
<dbReference type="EMBL" id="CAXAMM010019158">
    <property type="protein sequence ID" value="CAK9045092.1"/>
    <property type="molecule type" value="Genomic_DNA"/>
</dbReference>
<reference evidence="1 2" key="1">
    <citation type="submission" date="2024-02" db="EMBL/GenBank/DDBJ databases">
        <authorList>
            <person name="Chen Y."/>
            <person name="Shah S."/>
            <person name="Dougan E. K."/>
            <person name="Thang M."/>
            <person name="Chan C."/>
        </authorList>
    </citation>
    <scope>NUCLEOTIDE SEQUENCE [LARGE SCALE GENOMIC DNA]</scope>
</reference>